<sequence>MQHNFKSGTAYFHCLIEPLIFVRLTPLFTFPMFSSKTSGRNWSSICIRPHTRISLSSSVNEASRALKRPPGASAENCKPVRTRVPATSSFEDEPKGDLEDIIISCGKKGIRELSPPTKFVG</sequence>
<organism evidence="1 2">
    <name type="scientific">Striga asiatica</name>
    <name type="common">Asiatic witchweed</name>
    <name type="synonym">Buchnera asiatica</name>
    <dbReference type="NCBI Taxonomy" id="4170"/>
    <lineage>
        <taxon>Eukaryota</taxon>
        <taxon>Viridiplantae</taxon>
        <taxon>Streptophyta</taxon>
        <taxon>Embryophyta</taxon>
        <taxon>Tracheophyta</taxon>
        <taxon>Spermatophyta</taxon>
        <taxon>Magnoliopsida</taxon>
        <taxon>eudicotyledons</taxon>
        <taxon>Gunneridae</taxon>
        <taxon>Pentapetalae</taxon>
        <taxon>asterids</taxon>
        <taxon>lamiids</taxon>
        <taxon>Lamiales</taxon>
        <taxon>Orobanchaceae</taxon>
        <taxon>Buchnereae</taxon>
        <taxon>Striga</taxon>
    </lineage>
</organism>
<dbReference type="Proteomes" id="UP000325081">
    <property type="component" value="Unassembled WGS sequence"/>
</dbReference>
<dbReference type="EMBL" id="BKCP01007104">
    <property type="protein sequence ID" value="GER44835.1"/>
    <property type="molecule type" value="Genomic_DNA"/>
</dbReference>
<reference evidence="2" key="1">
    <citation type="journal article" date="2019" name="Curr. Biol.">
        <title>Genome Sequence of Striga asiatica Provides Insight into the Evolution of Plant Parasitism.</title>
        <authorList>
            <person name="Yoshida S."/>
            <person name="Kim S."/>
            <person name="Wafula E.K."/>
            <person name="Tanskanen J."/>
            <person name="Kim Y.M."/>
            <person name="Honaas L."/>
            <person name="Yang Z."/>
            <person name="Spallek T."/>
            <person name="Conn C.E."/>
            <person name="Ichihashi Y."/>
            <person name="Cheong K."/>
            <person name="Cui S."/>
            <person name="Der J.P."/>
            <person name="Gundlach H."/>
            <person name="Jiao Y."/>
            <person name="Hori C."/>
            <person name="Ishida J.K."/>
            <person name="Kasahara H."/>
            <person name="Kiba T."/>
            <person name="Kim M.S."/>
            <person name="Koo N."/>
            <person name="Laohavisit A."/>
            <person name="Lee Y.H."/>
            <person name="Lumba S."/>
            <person name="McCourt P."/>
            <person name="Mortimer J.C."/>
            <person name="Mutuku J.M."/>
            <person name="Nomura T."/>
            <person name="Sasaki-Sekimoto Y."/>
            <person name="Seto Y."/>
            <person name="Wang Y."/>
            <person name="Wakatake T."/>
            <person name="Sakakibara H."/>
            <person name="Demura T."/>
            <person name="Yamaguchi S."/>
            <person name="Yoneyama K."/>
            <person name="Manabe R.I."/>
            <person name="Nelson D.C."/>
            <person name="Schulman A.H."/>
            <person name="Timko M.P."/>
            <person name="dePamphilis C.W."/>
            <person name="Choi D."/>
            <person name="Shirasu K."/>
        </authorList>
    </citation>
    <scope>NUCLEOTIDE SEQUENCE [LARGE SCALE GENOMIC DNA]</scope>
    <source>
        <strain evidence="2">cv. UVA1</strain>
    </source>
</reference>
<name>A0A5A7QHJ1_STRAF</name>
<proteinExistence type="predicted"/>
<comment type="caution">
    <text evidence="1">The sequence shown here is derived from an EMBL/GenBank/DDBJ whole genome shotgun (WGS) entry which is preliminary data.</text>
</comment>
<protein>
    <submittedName>
        <fullName evidence="1">Cytoplasmic linker protein 190</fullName>
    </submittedName>
</protein>
<dbReference type="AlphaFoldDB" id="A0A5A7QHJ1"/>
<gene>
    <name evidence="1" type="ORF">STAS_21760</name>
</gene>
<keyword evidence="2" id="KW-1185">Reference proteome</keyword>
<evidence type="ECO:0000313" key="1">
    <source>
        <dbReference type="EMBL" id="GER44835.1"/>
    </source>
</evidence>
<accession>A0A5A7QHJ1</accession>
<evidence type="ECO:0000313" key="2">
    <source>
        <dbReference type="Proteomes" id="UP000325081"/>
    </source>
</evidence>